<dbReference type="EMBL" id="JADJOT010000009">
    <property type="protein sequence ID" value="MBK7954986.1"/>
    <property type="molecule type" value="Genomic_DNA"/>
</dbReference>
<dbReference type="Proteomes" id="UP000706151">
    <property type="component" value="Unassembled WGS sequence"/>
</dbReference>
<dbReference type="AlphaFoldDB" id="A0A935W437"/>
<comment type="caution">
    <text evidence="1">The sequence shown here is derived from an EMBL/GenBank/DDBJ whole genome shotgun (WGS) entry which is preliminary data.</text>
</comment>
<sequence>MSAAFLQRYFFMDLFELNGFSEDVKAVSLKSLDFRYEFAISVNGPILGAILSVELVYFDAKERVIVVELSNPGIAHWGYVLELISRDKSIARSGILKVPAFEFSGCLASVNPDRLRVDVIDCDSNSVIGSILIEVG</sequence>
<name>A0A935W437_9PROT</name>
<reference evidence="1 2" key="1">
    <citation type="submission" date="2020-10" db="EMBL/GenBank/DDBJ databases">
        <title>Connecting structure to function with the recovery of over 1000 high-quality activated sludge metagenome-assembled genomes encoding full-length rRNA genes using long-read sequencing.</title>
        <authorList>
            <person name="Singleton C.M."/>
            <person name="Petriglieri F."/>
            <person name="Kristensen J.M."/>
            <person name="Kirkegaard R.H."/>
            <person name="Michaelsen T.Y."/>
            <person name="Andersen M.H."/>
            <person name="Karst S.M."/>
            <person name="Dueholm M.S."/>
            <person name="Nielsen P.H."/>
            <person name="Albertsen M."/>
        </authorList>
    </citation>
    <scope>NUCLEOTIDE SEQUENCE [LARGE SCALE GENOMIC DNA]</scope>
    <source>
        <strain evidence="1">Fred_18-Q3-R57-64_BAT3C.720</strain>
    </source>
</reference>
<accession>A0A935W437</accession>
<proteinExistence type="predicted"/>
<gene>
    <name evidence="1" type="ORF">IPK02_14090</name>
</gene>
<evidence type="ECO:0000313" key="2">
    <source>
        <dbReference type="Proteomes" id="UP000706151"/>
    </source>
</evidence>
<evidence type="ECO:0000313" key="1">
    <source>
        <dbReference type="EMBL" id="MBK7954986.1"/>
    </source>
</evidence>
<protein>
    <submittedName>
        <fullName evidence="1">Uncharacterized protein</fullName>
    </submittedName>
</protein>
<organism evidence="1 2">
    <name type="scientific">Candidatus Accumulibacter affinis</name>
    <dbReference type="NCBI Taxonomy" id="2954384"/>
    <lineage>
        <taxon>Bacteria</taxon>
        <taxon>Pseudomonadati</taxon>
        <taxon>Pseudomonadota</taxon>
        <taxon>Betaproteobacteria</taxon>
        <taxon>Candidatus Accumulibacter</taxon>
    </lineage>
</organism>